<evidence type="ECO:0000313" key="1">
    <source>
        <dbReference type="EMBL" id="TCL32193.1"/>
    </source>
</evidence>
<comment type="caution">
    <text evidence="1">The sequence shown here is derived from an EMBL/GenBank/DDBJ whole genome shotgun (WGS) entry which is preliminary data.</text>
</comment>
<dbReference type="EMBL" id="SLUI01000023">
    <property type="protein sequence ID" value="TCL32193.1"/>
    <property type="molecule type" value="Genomic_DNA"/>
</dbReference>
<dbReference type="AlphaFoldDB" id="A0A4R1PLW9"/>
<dbReference type="Proteomes" id="UP000295063">
    <property type="component" value="Unassembled WGS sequence"/>
</dbReference>
<name>A0A4R1PLW9_9FIRM</name>
<organism evidence="1 2">
    <name type="scientific">Anaerospora hongkongensis</name>
    <dbReference type="NCBI Taxonomy" id="244830"/>
    <lineage>
        <taxon>Bacteria</taxon>
        <taxon>Bacillati</taxon>
        <taxon>Bacillota</taxon>
        <taxon>Negativicutes</taxon>
        <taxon>Selenomonadales</taxon>
        <taxon>Sporomusaceae</taxon>
        <taxon>Anaerospora</taxon>
    </lineage>
</organism>
<keyword evidence="2" id="KW-1185">Reference proteome</keyword>
<accession>A0A4R1PLW9</accession>
<reference evidence="1 2" key="1">
    <citation type="submission" date="2019-03" db="EMBL/GenBank/DDBJ databases">
        <title>Genomic Encyclopedia of Type Strains, Phase IV (KMG-IV): sequencing the most valuable type-strain genomes for metagenomic binning, comparative biology and taxonomic classification.</title>
        <authorList>
            <person name="Goeker M."/>
        </authorList>
    </citation>
    <scope>NUCLEOTIDE SEQUENCE [LARGE SCALE GENOMIC DNA]</scope>
    <source>
        <strain evidence="1 2">DSM 15969</strain>
    </source>
</reference>
<gene>
    <name evidence="1" type="ORF">EV210_12313</name>
</gene>
<protein>
    <submittedName>
        <fullName evidence="1">Uncharacterized protein</fullName>
    </submittedName>
</protein>
<dbReference type="OrthoDB" id="5379188at2"/>
<evidence type="ECO:0000313" key="2">
    <source>
        <dbReference type="Proteomes" id="UP000295063"/>
    </source>
</evidence>
<sequence>MQDFIERMNILLNRGVAAVDETCYFTDKPHAELIEQLKMFLYNHQHLLGNIQIQTTQALNDHGVDLLVTNLNNSYKVGFQIKSHFDVKEKDFSSKVKSQHSDSNVFGLNRWYLLICSPLWDGKKDLSFKVNYLINTFKMHGGEYVSTIGPDSAVKIFTSGLVDTQDFNQSLKRNESPSANFLFTKFNMGNQAQTLSRLNSSRAWHQTTSELASTKIDFDKLLTNLSKLSKQTRVVLTAIIIKSISIYGNLVDSLVANEYDVRTAFNIDQNIMIHEVRLLEQYGFISIQTEGIHTFLEVRNKDIGWSIFFDIKKFCEAESIPLQSIIVELNFSLFD</sequence>
<dbReference type="RefSeq" id="WP_132083498.1">
    <property type="nucleotide sequence ID" value="NZ_SLUI01000023.1"/>
</dbReference>
<proteinExistence type="predicted"/>